<dbReference type="EMBL" id="GBRH01186812">
    <property type="protein sequence ID" value="JAE11084.1"/>
    <property type="molecule type" value="Transcribed_RNA"/>
</dbReference>
<reference evidence="1" key="2">
    <citation type="journal article" date="2015" name="Data Brief">
        <title>Shoot transcriptome of the giant reed, Arundo donax.</title>
        <authorList>
            <person name="Barrero R.A."/>
            <person name="Guerrero F.D."/>
            <person name="Moolhuijzen P."/>
            <person name="Goolsby J.A."/>
            <person name="Tidwell J."/>
            <person name="Bellgard S.E."/>
            <person name="Bellgard M.I."/>
        </authorList>
    </citation>
    <scope>NUCLEOTIDE SEQUENCE</scope>
    <source>
        <tissue evidence="1">Shoot tissue taken approximately 20 cm above the soil surface</tissue>
    </source>
</reference>
<accession>A0A0A9FIN9</accession>
<organism evidence="1">
    <name type="scientific">Arundo donax</name>
    <name type="common">Giant reed</name>
    <name type="synonym">Donax arundinaceus</name>
    <dbReference type="NCBI Taxonomy" id="35708"/>
    <lineage>
        <taxon>Eukaryota</taxon>
        <taxon>Viridiplantae</taxon>
        <taxon>Streptophyta</taxon>
        <taxon>Embryophyta</taxon>
        <taxon>Tracheophyta</taxon>
        <taxon>Spermatophyta</taxon>
        <taxon>Magnoliopsida</taxon>
        <taxon>Liliopsida</taxon>
        <taxon>Poales</taxon>
        <taxon>Poaceae</taxon>
        <taxon>PACMAD clade</taxon>
        <taxon>Arundinoideae</taxon>
        <taxon>Arundineae</taxon>
        <taxon>Arundo</taxon>
    </lineage>
</organism>
<protein>
    <submittedName>
        <fullName evidence="1">Uncharacterized protein</fullName>
    </submittedName>
</protein>
<dbReference type="AlphaFoldDB" id="A0A0A9FIN9"/>
<name>A0A0A9FIN9_ARUDO</name>
<proteinExistence type="predicted"/>
<sequence length="84" mass="9035">MPTFKVLMPSSAPCAAMVATLMSSFTTSTSMGYVRCGIFMLSIGLLMRVPVVGGCQMQSHTAPTLLDFASLDTSRRHSGNWKLC</sequence>
<reference evidence="1" key="1">
    <citation type="submission" date="2014-09" db="EMBL/GenBank/DDBJ databases">
        <authorList>
            <person name="Magalhaes I.L.F."/>
            <person name="Oliveira U."/>
            <person name="Santos F.R."/>
            <person name="Vidigal T.H.D.A."/>
            <person name="Brescovit A.D."/>
            <person name="Santos A.J."/>
        </authorList>
    </citation>
    <scope>NUCLEOTIDE SEQUENCE</scope>
    <source>
        <tissue evidence="1">Shoot tissue taken approximately 20 cm above the soil surface</tissue>
    </source>
</reference>
<evidence type="ECO:0000313" key="1">
    <source>
        <dbReference type="EMBL" id="JAE11084.1"/>
    </source>
</evidence>